<dbReference type="InterPro" id="IPR034257">
    <property type="entry name" value="Acinus_RRM"/>
</dbReference>
<reference evidence="3" key="1">
    <citation type="submission" date="2021-01" db="EMBL/GenBank/DDBJ databases">
        <authorList>
            <person name="Eckstrom K.M.E."/>
        </authorList>
    </citation>
    <scope>NUCLEOTIDE SEQUENCE</scope>
    <source>
        <strain evidence="3">UVCC 0001</strain>
    </source>
</reference>
<feature type="region of interest" description="Disordered" evidence="1">
    <location>
        <begin position="386"/>
        <end position="454"/>
    </location>
</feature>
<dbReference type="CDD" id="cd12432">
    <property type="entry name" value="RRM_ACINU"/>
    <property type="match status" value="1"/>
</dbReference>
<dbReference type="EMBL" id="JASFZW010000002">
    <property type="protein sequence ID" value="KAK2079535.1"/>
    <property type="molecule type" value="Genomic_DNA"/>
</dbReference>
<dbReference type="Pfam" id="PF16294">
    <property type="entry name" value="RSB_motif"/>
    <property type="match status" value="1"/>
</dbReference>
<feature type="compositionally biased region" description="Low complexity" evidence="1">
    <location>
        <begin position="287"/>
        <end position="296"/>
    </location>
</feature>
<feature type="compositionally biased region" description="Basic and acidic residues" evidence="1">
    <location>
        <begin position="44"/>
        <end position="60"/>
    </location>
</feature>
<evidence type="ECO:0000259" key="2">
    <source>
        <dbReference type="PROSITE" id="PS50800"/>
    </source>
</evidence>
<evidence type="ECO:0000256" key="1">
    <source>
        <dbReference type="SAM" id="MobiDB-lite"/>
    </source>
</evidence>
<dbReference type="InterPro" id="IPR036361">
    <property type="entry name" value="SAP_dom_sf"/>
</dbReference>
<evidence type="ECO:0000313" key="3">
    <source>
        <dbReference type="EMBL" id="KAK2079535.1"/>
    </source>
</evidence>
<dbReference type="Gene3D" id="1.10.720.30">
    <property type="entry name" value="SAP domain"/>
    <property type="match status" value="1"/>
</dbReference>
<dbReference type="AlphaFoldDB" id="A0AAD9IMR1"/>
<feature type="compositionally biased region" description="Basic and acidic residues" evidence="1">
    <location>
        <begin position="407"/>
        <end position="418"/>
    </location>
</feature>
<dbReference type="Proteomes" id="UP001255856">
    <property type="component" value="Unassembled WGS sequence"/>
</dbReference>
<protein>
    <recommendedName>
        <fullName evidence="2">SAP domain-containing protein</fullName>
    </recommendedName>
</protein>
<feature type="compositionally biased region" description="Basic and acidic residues" evidence="1">
    <location>
        <begin position="264"/>
        <end position="278"/>
    </location>
</feature>
<feature type="compositionally biased region" description="Acidic residues" evidence="1">
    <location>
        <begin position="252"/>
        <end position="263"/>
    </location>
</feature>
<organism evidence="3 4">
    <name type="scientific">Prototheca wickerhamii</name>
    <dbReference type="NCBI Taxonomy" id="3111"/>
    <lineage>
        <taxon>Eukaryota</taxon>
        <taxon>Viridiplantae</taxon>
        <taxon>Chlorophyta</taxon>
        <taxon>core chlorophytes</taxon>
        <taxon>Trebouxiophyceae</taxon>
        <taxon>Chlorellales</taxon>
        <taxon>Chlorellaceae</taxon>
        <taxon>Prototheca</taxon>
    </lineage>
</organism>
<feature type="compositionally biased region" description="Basic and acidic residues" evidence="1">
    <location>
        <begin position="98"/>
        <end position="129"/>
    </location>
</feature>
<feature type="compositionally biased region" description="Low complexity" evidence="1">
    <location>
        <begin position="419"/>
        <end position="428"/>
    </location>
</feature>
<feature type="compositionally biased region" description="Low complexity" evidence="1">
    <location>
        <begin position="64"/>
        <end position="74"/>
    </location>
</feature>
<accession>A0AAD9IMR1</accession>
<keyword evidence="4" id="KW-1185">Reference proteome</keyword>
<dbReference type="PANTHER" id="PTHR47031">
    <property type="entry name" value="SAP DNA-BINDING DOMAIN-CONTAINING PROTEIN"/>
    <property type="match status" value="1"/>
</dbReference>
<comment type="caution">
    <text evidence="3">The sequence shown here is derived from an EMBL/GenBank/DDBJ whole genome shotgun (WGS) entry which is preliminary data.</text>
</comment>
<feature type="region of interest" description="Disordered" evidence="1">
    <location>
        <begin position="43"/>
        <end position="299"/>
    </location>
</feature>
<feature type="compositionally biased region" description="Low complexity" evidence="1">
    <location>
        <begin position="149"/>
        <end position="168"/>
    </location>
</feature>
<dbReference type="Pfam" id="PF02037">
    <property type="entry name" value="SAP"/>
    <property type="match status" value="1"/>
</dbReference>
<name>A0AAD9IMR1_PROWI</name>
<dbReference type="SUPFAM" id="SSF68906">
    <property type="entry name" value="SAP domain"/>
    <property type="match status" value="1"/>
</dbReference>
<dbReference type="InterPro" id="IPR003034">
    <property type="entry name" value="SAP_dom"/>
</dbReference>
<dbReference type="PROSITE" id="PS50800">
    <property type="entry name" value="SAP"/>
    <property type="match status" value="1"/>
</dbReference>
<dbReference type="PANTHER" id="PTHR47031:SF3">
    <property type="entry name" value="SAP DOMAIN-CONTAINING PROTEIN"/>
    <property type="match status" value="1"/>
</dbReference>
<feature type="domain" description="SAP" evidence="2">
    <location>
        <begin position="6"/>
        <end position="40"/>
    </location>
</feature>
<feature type="compositionally biased region" description="Low complexity" evidence="1">
    <location>
        <begin position="205"/>
        <end position="222"/>
    </location>
</feature>
<sequence length="539" mass="57093">MATEWIHELTVVKLRDELKARELPTTGKKVELVKRLEYFLVQEGKQEEGTADEAGKHEGEAAEGGEAAVEAGQELDAAEHIDDEAPAEEVATKAQAPDAEKVAQKEVEETSVKDVLDTAEADKVDRADQEQQVADSAEPGVEKGEEQAAEQAAPTDAGEQAAEPAAPTEAKEQAAEPAAPTETKEQAPEQPSTAKEEQGGSDAVEPSADAAEQPQAQDAAEAGRPSISGKDSAEEPAGPAMEASTTPQNPEEAVDLDYGEDEPVAPKRLREEGDEASKAPKAARLEAPGGPSAGGPTTRALRINGFVRPLTERGVRALLDPEGTRLKALWMPSMKTHCYAVFADVASAGAAHAATAGLQWPAGSPKTLDPMYVSVLEAEIAIGQGAGNPDFRVERTSEDGPEPEAPSDEKKEGIDAKPEQAPAKAAPASREWDKDKKAPPQPKEPAAETRSEGIKDLRELLQRRKSGGAVEVAERVVQVAAAVEPIIRVTTPAVAAPLDVEMKEPPTLDELFRKTEAKPMLYWLPLTEEQIAAKKAAKA</sequence>
<gene>
    <name evidence="3" type="ORF">QBZ16_001929</name>
</gene>
<feature type="compositionally biased region" description="Basic and acidic residues" evidence="1">
    <location>
        <begin position="445"/>
        <end position="454"/>
    </location>
</feature>
<dbReference type="InterPro" id="IPR032552">
    <property type="entry name" value="RSB_motif"/>
</dbReference>
<evidence type="ECO:0000313" key="4">
    <source>
        <dbReference type="Proteomes" id="UP001255856"/>
    </source>
</evidence>
<dbReference type="SMART" id="SM00513">
    <property type="entry name" value="SAP"/>
    <property type="match status" value="1"/>
</dbReference>
<proteinExistence type="predicted"/>